<dbReference type="Pfam" id="PF05940">
    <property type="entry name" value="NnrS"/>
    <property type="match status" value="1"/>
</dbReference>
<dbReference type="InterPro" id="IPR010266">
    <property type="entry name" value="NnrS"/>
</dbReference>
<feature type="transmembrane region" description="Helical" evidence="1">
    <location>
        <begin position="276"/>
        <end position="297"/>
    </location>
</feature>
<dbReference type="EMBL" id="CP134146">
    <property type="protein sequence ID" value="WNC67195.1"/>
    <property type="molecule type" value="Genomic_DNA"/>
</dbReference>
<feature type="transmembrane region" description="Helical" evidence="1">
    <location>
        <begin position="247"/>
        <end position="264"/>
    </location>
</feature>
<keyword evidence="1" id="KW-0812">Transmembrane</keyword>
<feature type="transmembrane region" description="Helical" evidence="1">
    <location>
        <begin position="309"/>
        <end position="330"/>
    </location>
</feature>
<feature type="transmembrane region" description="Helical" evidence="1">
    <location>
        <begin position="98"/>
        <end position="116"/>
    </location>
</feature>
<feature type="transmembrane region" description="Helical" evidence="1">
    <location>
        <begin position="342"/>
        <end position="364"/>
    </location>
</feature>
<sequence>MINIANTKTSSTEQKNTPMAFLELAFRPFFLCASFFSIISLLLWGAMLNGSFTADVYGGALWWHKHEMLFGFVSAIIVGFLLTAVQNWTGVRSLNGKGLLGLFILWLLGRVLFLMPVNLSPWFIILVDITFLPLAAAALAYPIIQVKLWRNLMFIPILLIMTLINIVMHYSIVSQSPQLMNNASTAMVLLVTLIMTIMGGRVFPMFTANGTQTPRVNAVGWLEKVVIITTLVALIISFNIIDLPTEFKAGIYFIAAVAHAARAFRWKVWVTLKTPLVWSLHFSYWCIAIGLLLFGVAELSATVSQSQAVHLLTVGAMGTMILSMISRVSLGHTGRAIVASKLMTFAFITIILSTIFRVFGSYFLTDYSQVINTAIVFWVIAYGCFVYIYLPILTKAKPGY</sequence>
<keyword evidence="1" id="KW-0472">Membrane</keyword>
<organism evidence="2 3">
    <name type="scientific">Thalassotalea nanhaiensis</name>
    <dbReference type="NCBI Taxonomy" id="3065648"/>
    <lineage>
        <taxon>Bacteria</taxon>
        <taxon>Pseudomonadati</taxon>
        <taxon>Pseudomonadota</taxon>
        <taxon>Gammaproteobacteria</taxon>
        <taxon>Alteromonadales</taxon>
        <taxon>Colwelliaceae</taxon>
        <taxon>Thalassotalea</taxon>
    </lineage>
</organism>
<feature type="transmembrane region" description="Helical" evidence="1">
    <location>
        <begin position="122"/>
        <end position="144"/>
    </location>
</feature>
<accession>A0ABY9TEP1</accession>
<evidence type="ECO:0000313" key="3">
    <source>
        <dbReference type="Proteomes" id="UP001248581"/>
    </source>
</evidence>
<feature type="transmembrane region" description="Helical" evidence="1">
    <location>
        <begin position="221"/>
        <end position="241"/>
    </location>
</feature>
<dbReference type="Proteomes" id="UP001248581">
    <property type="component" value="Chromosome"/>
</dbReference>
<name>A0ABY9TEP1_9GAMM</name>
<protein>
    <submittedName>
        <fullName evidence="2">NnrS family protein</fullName>
    </submittedName>
</protein>
<feature type="transmembrane region" description="Helical" evidence="1">
    <location>
        <begin position="68"/>
        <end position="86"/>
    </location>
</feature>
<keyword evidence="3" id="KW-1185">Reference proteome</keyword>
<gene>
    <name evidence="2" type="ORF">RI845_11775</name>
</gene>
<evidence type="ECO:0000313" key="2">
    <source>
        <dbReference type="EMBL" id="WNC67195.1"/>
    </source>
</evidence>
<feature type="transmembrane region" description="Helical" evidence="1">
    <location>
        <begin position="179"/>
        <end position="200"/>
    </location>
</feature>
<feature type="transmembrane region" description="Helical" evidence="1">
    <location>
        <begin position="29"/>
        <end position="48"/>
    </location>
</feature>
<proteinExistence type="predicted"/>
<keyword evidence="1" id="KW-1133">Transmembrane helix</keyword>
<dbReference type="RefSeq" id="WP_348386359.1">
    <property type="nucleotide sequence ID" value="NZ_CP134146.1"/>
</dbReference>
<evidence type="ECO:0000256" key="1">
    <source>
        <dbReference type="SAM" id="Phobius"/>
    </source>
</evidence>
<feature type="transmembrane region" description="Helical" evidence="1">
    <location>
        <begin position="370"/>
        <end position="390"/>
    </location>
</feature>
<feature type="transmembrane region" description="Helical" evidence="1">
    <location>
        <begin position="151"/>
        <end position="173"/>
    </location>
</feature>
<reference evidence="3" key="1">
    <citation type="submission" date="2023-09" db="EMBL/GenBank/DDBJ databases">
        <authorList>
            <person name="Li S."/>
            <person name="Li X."/>
            <person name="Zhang C."/>
            <person name="Zhao Z."/>
        </authorList>
    </citation>
    <scope>NUCLEOTIDE SEQUENCE [LARGE SCALE GENOMIC DNA]</scope>
    <source>
        <strain evidence="3">SQ345</strain>
    </source>
</reference>